<dbReference type="Pfam" id="PF16757">
    <property type="entry name" value="Fucosidase_C"/>
    <property type="match status" value="1"/>
</dbReference>
<dbReference type="AlphaFoldDB" id="A0A841EP95"/>
<dbReference type="PIRSF" id="PIRSF001092">
    <property type="entry name" value="Alpha-L-fucosidase"/>
    <property type="match status" value="1"/>
</dbReference>
<evidence type="ECO:0000256" key="1">
    <source>
        <dbReference type="ARBA" id="ARBA00004071"/>
    </source>
</evidence>
<dbReference type="InterPro" id="IPR057739">
    <property type="entry name" value="Glyco_hydro_29_N"/>
</dbReference>
<dbReference type="SUPFAM" id="SSF51445">
    <property type="entry name" value="(Trans)glycosidases"/>
    <property type="match status" value="1"/>
</dbReference>
<dbReference type="PANTHER" id="PTHR10030:SF37">
    <property type="entry name" value="ALPHA-L-FUCOSIDASE-RELATED"/>
    <property type="match status" value="1"/>
</dbReference>
<evidence type="ECO:0000259" key="7">
    <source>
        <dbReference type="Pfam" id="PF01120"/>
    </source>
</evidence>
<comment type="function">
    <text evidence="1">Alpha-L-fucosidase is responsible for hydrolyzing the alpha-1,6-linked fucose joined to the reducing-end N-acetylglucosamine of the carbohydrate moieties of glycoproteins.</text>
</comment>
<dbReference type="Pfam" id="PF01120">
    <property type="entry name" value="Alpha_L_fucos"/>
    <property type="match status" value="1"/>
</dbReference>
<comment type="similarity">
    <text evidence="2">Belongs to the glycosyl hydrolase 29 family.</text>
</comment>
<evidence type="ECO:0000256" key="4">
    <source>
        <dbReference type="ARBA" id="ARBA00022729"/>
    </source>
</evidence>
<dbReference type="GO" id="GO:0016139">
    <property type="term" value="P:glycoside catabolic process"/>
    <property type="evidence" value="ECO:0007669"/>
    <property type="project" value="TreeGrafter"/>
</dbReference>
<sequence>MIFRKRIIVGILQVIIASFPFIAVAQELKPQIINGMFKPDSNSLKQYKCPEWFQDAKFGIWSHWGPQSVPMFGDWYARRMYIEGSKVYNYHLKTYGHPSKFGYKDIIALWKAEKWNPDKLMDLYVKVGAKYFVSMGAHHDGFDLWNSKHNPWNAYTMGPKRDIVGEWATAARKRGLRFGISEHFARAYNWMGLSHGSDKEGNYAGVPYDGNDPKYADLYFPPKLDDNGDRYPVKPPTWWQKKWFDRMEDAIINYQPDFLYSDGAIPMGNTGRLLLSDFYNQNIQWHKGKLEAVYTFKNVGADWGEYIEGAGVHDEEQSILPEIKKDPWQTDTSLSNWFYDANFKNKENGQMYYSAGRIVRLLSDIVSKNGNLLLNVTQLPDGSIEPEAITILEQLGKWMKINGEAIFATRPWFTYGEGPSTNIKDDIKNELFNINKFQYTEKDFRFTRTKDRKNLFVIGLIWPQDPNITIKTLVNENVAISDIKLLGYDKKITWKQTKDGLQITLPQTKPSDLAYALKITVSHLRL</sequence>
<dbReference type="InterPro" id="IPR016286">
    <property type="entry name" value="FUC_metazoa-typ"/>
</dbReference>
<dbReference type="RefSeq" id="WP_184131768.1">
    <property type="nucleotide sequence ID" value="NZ_JACHKT010000006.1"/>
</dbReference>
<dbReference type="GO" id="GO:0005764">
    <property type="term" value="C:lysosome"/>
    <property type="evidence" value="ECO:0007669"/>
    <property type="project" value="TreeGrafter"/>
</dbReference>
<feature type="domain" description="Alpha-L-fucosidase C-terminal" evidence="8">
    <location>
        <begin position="441"/>
        <end position="520"/>
    </location>
</feature>
<protein>
    <recommendedName>
        <fullName evidence="3">alpha-L-fucosidase</fullName>
        <ecNumber evidence="3">3.2.1.51</ecNumber>
    </recommendedName>
</protein>
<feature type="domain" description="Glycoside hydrolase family 29 N-terminal" evidence="7">
    <location>
        <begin position="31"/>
        <end position="404"/>
    </location>
</feature>
<evidence type="ECO:0000256" key="5">
    <source>
        <dbReference type="ARBA" id="ARBA00022801"/>
    </source>
</evidence>
<comment type="caution">
    <text evidence="9">The sequence shown here is derived from an EMBL/GenBank/DDBJ whole genome shotgun (WGS) entry which is preliminary data.</text>
</comment>
<dbReference type="InterPro" id="IPR031919">
    <property type="entry name" value="Fucosidase_C"/>
</dbReference>
<keyword evidence="6 9" id="KW-0326">Glycosidase</keyword>
<name>A0A841EP95_9BACT</name>
<gene>
    <name evidence="9" type="ORF">HNP25_001200</name>
</gene>
<organism evidence="9 10">
    <name type="scientific">Arcicella rosea</name>
    <dbReference type="NCBI Taxonomy" id="502909"/>
    <lineage>
        <taxon>Bacteria</taxon>
        <taxon>Pseudomonadati</taxon>
        <taxon>Bacteroidota</taxon>
        <taxon>Cytophagia</taxon>
        <taxon>Cytophagales</taxon>
        <taxon>Flectobacillaceae</taxon>
        <taxon>Arcicella</taxon>
    </lineage>
</organism>
<keyword evidence="10" id="KW-1185">Reference proteome</keyword>
<dbReference type="GO" id="GO:0006004">
    <property type="term" value="P:fucose metabolic process"/>
    <property type="evidence" value="ECO:0007669"/>
    <property type="project" value="InterPro"/>
</dbReference>
<reference evidence="9 10" key="1">
    <citation type="submission" date="2020-08" db="EMBL/GenBank/DDBJ databases">
        <title>Functional genomics of gut bacteria from endangered species of beetles.</title>
        <authorList>
            <person name="Carlos-Shanley C."/>
        </authorList>
    </citation>
    <scope>NUCLEOTIDE SEQUENCE [LARGE SCALE GENOMIC DNA]</scope>
    <source>
        <strain evidence="9 10">S00070</strain>
    </source>
</reference>
<accession>A0A841EP95</accession>
<evidence type="ECO:0000313" key="9">
    <source>
        <dbReference type="EMBL" id="MBB6002548.1"/>
    </source>
</evidence>
<dbReference type="EC" id="3.2.1.51" evidence="3"/>
<evidence type="ECO:0000256" key="2">
    <source>
        <dbReference type="ARBA" id="ARBA00007951"/>
    </source>
</evidence>
<dbReference type="SMART" id="SM00812">
    <property type="entry name" value="Alpha_L_fucos"/>
    <property type="match status" value="1"/>
</dbReference>
<dbReference type="GO" id="GO:0004560">
    <property type="term" value="F:alpha-L-fucosidase activity"/>
    <property type="evidence" value="ECO:0007669"/>
    <property type="project" value="UniProtKB-EC"/>
</dbReference>
<dbReference type="Proteomes" id="UP000524404">
    <property type="component" value="Unassembled WGS sequence"/>
</dbReference>
<keyword evidence="4" id="KW-0732">Signal</keyword>
<dbReference type="InterPro" id="IPR013780">
    <property type="entry name" value="Glyco_hydro_b"/>
</dbReference>
<dbReference type="InterPro" id="IPR017853">
    <property type="entry name" value="GH"/>
</dbReference>
<dbReference type="InterPro" id="IPR000933">
    <property type="entry name" value="Glyco_hydro_29"/>
</dbReference>
<keyword evidence="5 9" id="KW-0378">Hydrolase</keyword>
<dbReference type="Gene3D" id="3.20.20.80">
    <property type="entry name" value="Glycosidases"/>
    <property type="match status" value="1"/>
</dbReference>
<evidence type="ECO:0000256" key="6">
    <source>
        <dbReference type="ARBA" id="ARBA00023295"/>
    </source>
</evidence>
<dbReference type="Gene3D" id="2.60.40.1180">
    <property type="entry name" value="Golgi alpha-mannosidase II"/>
    <property type="match status" value="1"/>
</dbReference>
<evidence type="ECO:0000259" key="8">
    <source>
        <dbReference type="Pfam" id="PF16757"/>
    </source>
</evidence>
<evidence type="ECO:0000256" key="3">
    <source>
        <dbReference type="ARBA" id="ARBA00012662"/>
    </source>
</evidence>
<proteinExistence type="inferred from homology"/>
<evidence type="ECO:0000313" key="10">
    <source>
        <dbReference type="Proteomes" id="UP000524404"/>
    </source>
</evidence>
<dbReference type="PANTHER" id="PTHR10030">
    <property type="entry name" value="ALPHA-L-FUCOSIDASE"/>
    <property type="match status" value="1"/>
</dbReference>
<dbReference type="EMBL" id="JACHKT010000006">
    <property type="protein sequence ID" value="MBB6002548.1"/>
    <property type="molecule type" value="Genomic_DNA"/>
</dbReference>